<feature type="signal peptide" evidence="4">
    <location>
        <begin position="1"/>
        <end position="17"/>
    </location>
</feature>
<proteinExistence type="predicted"/>
<dbReference type="SUPFAM" id="SSF141072">
    <property type="entry name" value="CalX-like"/>
    <property type="match status" value="2"/>
</dbReference>
<feature type="domain" description="Calx-beta" evidence="5">
    <location>
        <begin position="38"/>
        <end position="131"/>
    </location>
</feature>
<dbReference type="AlphaFoldDB" id="A0A8J3QBM4"/>
<feature type="domain" description="Calx-beta" evidence="5">
    <location>
        <begin position="212"/>
        <end position="259"/>
    </location>
</feature>
<dbReference type="Proteomes" id="UP000612899">
    <property type="component" value="Unassembled WGS sequence"/>
</dbReference>
<keyword evidence="7" id="KW-1185">Reference proteome</keyword>
<evidence type="ECO:0000259" key="5">
    <source>
        <dbReference type="Pfam" id="PF03160"/>
    </source>
</evidence>
<evidence type="ECO:0000313" key="7">
    <source>
        <dbReference type="Proteomes" id="UP000612899"/>
    </source>
</evidence>
<sequence length="291" mass="29773">MLRLFVASLAGLSAAVAALGTGDLPGAAASCQRSVAIDPQVTVSEAAGNLTFVVNTGSCPAAGSVSYVVTDGSAKRQPAPGDFALADGQLAWAAGDTSSRRITATIVDDRLIEAPLEDFKVTLVEPSAGVRVVAGAGQGRIFDNDSGRHQATTDSQICLGSNGSAPSLNRMQAPGLSLSPGPQPAPAPSWATCTIEPGHIAFLLSPIVLNTPNATNETIQFDTSDGDLHEGLDYVAVHRVVTIPAWTTGVFVEVRVLPHAFVAGGHFNVHISNYTGGGSVIQGDAQITVLP</sequence>
<gene>
    <name evidence="6" type="ORF">Rhe02_49690</name>
</gene>
<evidence type="ECO:0000256" key="2">
    <source>
        <dbReference type="ARBA" id="ARBA00022737"/>
    </source>
</evidence>
<evidence type="ECO:0000256" key="3">
    <source>
        <dbReference type="ARBA" id="ARBA00022837"/>
    </source>
</evidence>
<comment type="caution">
    <text evidence="6">The sequence shown here is derived from an EMBL/GenBank/DDBJ whole genome shotgun (WGS) entry which is preliminary data.</text>
</comment>
<keyword evidence="1 4" id="KW-0732">Signal</keyword>
<dbReference type="InterPro" id="IPR038081">
    <property type="entry name" value="CalX-like_sf"/>
</dbReference>
<evidence type="ECO:0000313" key="6">
    <source>
        <dbReference type="EMBL" id="GIH06902.1"/>
    </source>
</evidence>
<protein>
    <recommendedName>
        <fullName evidence="5">Calx-beta domain-containing protein</fullName>
    </recommendedName>
</protein>
<dbReference type="Gene3D" id="2.60.40.2030">
    <property type="match status" value="2"/>
</dbReference>
<dbReference type="GO" id="GO:0016020">
    <property type="term" value="C:membrane"/>
    <property type="evidence" value="ECO:0007669"/>
    <property type="project" value="InterPro"/>
</dbReference>
<accession>A0A8J3QBM4</accession>
<feature type="chain" id="PRO_5039686124" description="Calx-beta domain-containing protein" evidence="4">
    <location>
        <begin position="18"/>
        <end position="291"/>
    </location>
</feature>
<dbReference type="InterPro" id="IPR003644">
    <property type="entry name" value="Calx_beta"/>
</dbReference>
<evidence type="ECO:0000256" key="1">
    <source>
        <dbReference type="ARBA" id="ARBA00022729"/>
    </source>
</evidence>
<evidence type="ECO:0000256" key="4">
    <source>
        <dbReference type="SAM" id="SignalP"/>
    </source>
</evidence>
<dbReference type="GO" id="GO:0007154">
    <property type="term" value="P:cell communication"/>
    <property type="evidence" value="ECO:0007669"/>
    <property type="project" value="InterPro"/>
</dbReference>
<organism evidence="6 7">
    <name type="scientific">Rhizocola hellebori</name>
    <dbReference type="NCBI Taxonomy" id="1392758"/>
    <lineage>
        <taxon>Bacteria</taxon>
        <taxon>Bacillati</taxon>
        <taxon>Actinomycetota</taxon>
        <taxon>Actinomycetes</taxon>
        <taxon>Micromonosporales</taxon>
        <taxon>Micromonosporaceae</taxon>
        <taxon>Rhizocola</taxon>
    </lineage>
</organism>
<keyword evidence="3" id="KW-0106">Calcium</keyword>
<dbReference type="Pfam" id="PF03160">
    <property type="entry name" value="Calx-beta"/>
    <property type="match status" value="2"/>
</dbReference>
<keyword evidence="2" id="KW-0677">Repeat</keyword>
<name>A0A8J3QBM4_9ACTN</name>
<dbReference type="EMBL" id="BONY01000031">
    <property type="protein sequence ID" value="GIH06902.1"/>
    <property type="molecule type" value="Genomic_DNA"/>
</dbReference>
<reference evidence="6" key="1">
    <citation type="submission" date="2021-01" db="EMBL/GenBank/DDBJ databases">
        <title>Whole genome shotgun sequence of Rhizocola hellebori NBRC 109834.</title>
        <authorList>
            <person name="Komaki H."/>
            <person name="Tamura T."/>
        </authorList>
    </citation>
    <scope>NUCLEOTIDE SEQUENCE</scope>
    <source>
        <strain evidence="6">NBRC 109834</strain>
    </source>
</reference>